<accession>A0A9W4HIZ8</accession>
<comment type="similarity">
    <text evidence="1">Belongs to the NmrA-type oxidoreductase family.</text>
</comment>
<dbReference type="GO" id="GO:0016491">
    <property type="term" value="F:oxidoreductase activity"/>
    <property type="evidence" value="ECO:0007669"/>
    <property type="project" value="UniProtKB-KW"/>
</dbReference>
<dbReference type="PANTHER" id="PTHR42748">
    <property type="entry name" value="NITROGEN METABOLITE REPRESSION PROTEIN NMRA FAMILY MEMBER"/>
    <property type="match status" value="1"/>
</dbReference>
<comment type="caution">
    <text evidence="5">The sequence shown here is derived from an EMBL/GenBank/DDBJ whole genome shotgun (WGS) entry which is preliminary data.</text>
</comment>
<dbReference type="CDD" id="cd05251">
    <property type="entry name" value="NmrA_like_SDR_a"/>
    <property type="match status" value="1"/>
</dbReference>
<gene>
    <name evidence="5" type="ORF">POLS_LOCUS3288</name>
</gene>
<evidence type="ECO:0000256" key="3">
    <source>
        <dbReference type="ARBA" id="ARBA00023002"/>
    </source>
</evidence>
<organism evidence="5 6">
    <name type="scientific">Penicillium olsonii</name>
    <dbReference type="NCBI Taxonomy" id="99116"/>
    <lineage>
        <taxon>Eukaryota</taxon>
        <taxon>Fungi</taxon>
        <taxon>Dikarya</taxon>
        <taxon>Ascomycota</taxon>
        <taxon>Pezizomycotina</taxon>
        <taxon>Eurotiomycetes</taxon>
        <taxon>Eurotiomycetidae</taxon>
        <taxon>Eurotiales</taxon>
        <taxon>Aspergillaceae</taxon>
        <taxon>Penicillium</taxon>
    </lineage>
</organism>
<keyword evidence="3" id="KW-0560">Oxidoreductase</keyword>
<dbReference type="Gene3D" id="3.90.25.10">
    <property type="entry name" value="UDP-galactose 4-epimerase, domain 1"/>
    <property type="match status" value="1"/>
</dbReference>
<dbReference type="Proteomes" id="UP001153618">
    <property type="component" value="Unassembled WGS sequence"/>
</dbReference>
<dbReference type="InterPro" id="IPR036291">
    <property type="entry name" value="NAD(P)-bd_dom_sf"/>
</dbReference>
<keyword evidence="2" id="KW-0521">NADP</keyword>
<evidence type="ECO:0000313" key="6">
    <source>
        <dbReference type="Proteomes" id="UP001153618"/>
    </source>
</evidence>
<dbReference type="InterPro" id="IPR008030">
    <property type="entry name" value="NmrA-like"/>
</dbReference>
<dbReference type="OrthoDB" id="419598at2759"/>
<dbReference type="Pfam" id="PF05368">
    <property type="entry name" value="NmrA"/>
    <property type="match status" value="1"/>
</dbReference>
<dbReference type="PANTHER" id="PTHR42748:SF30">
    <property type="entry name" value="NMRA-LIKE DOMAIN-CONTAINING PROTEIN"/>
    <property type="match status" value="1"/>
</dbReference>
<sequence length="307" mass="33683">MSSTVFVCGATGTQGGALIDHLLKTDTRIHAVTRNSDSKAAQRLKTLGVTITEGDFDHEESFKNSMSNCTTLFLNLTPNMMDLNASFEQACRVLRVAKSAGIKHIVYASATSADDPSRFTAWDPTNMVGAMMLNKQAIENEVRTAGFDTWTILRPAVFMTNFLSPMATMYQGLTETGVLTTAYAPDTILPMVDPNDIGKFAAAAVLDPTKFNQQGIPIVSEFLGVDSLMQCLSRVTGREFKVVHLSDEEINAQKSTNPFICGQLMSRNMASLVDSKEISKWNISLGTWEEFLQRENARVHTTYLSAA</sequence>
<reference evidence="5" key="1">
    <citation type="submission" date="2021-07" db="EMBL/GenBank/DDBJ databases">
        <authorList>
            <person name="Branca A.L. A."/>
        </authorList>
    </citation>
    <scope>NUCLEOTIDE SEQUENCE</scope>
</reference>
<dbReference type="InterPro" id="IPR051164">
    <property type="entry name" value="NmrA-like_oxidored"/>
</dbReference>
<evidence type="ECO:0000313" key="5">
    <source>
        <dbReference type="EMBL" id="CAG8051846.1"/>
    </source>
</evidence>
<dbReference type="EMBL" id="CAJVOS010000016">
    <property type="protein sequence ID" value="CAG8051846.1"/>
    <property type="molecule type" value="Genomic_DNA"/>
</dbReference>
<name>A0A9W4HIZ8_PENOL</name>
<protein>
    <recommendedName>
        <fullName evidence="4">NmrA-like domain-containing protein</fullName>
    </recommendedName>
</protein>
<evidence type="ECO:0000259" key="4">
    <source>
        <dbReference type="Pfam" id="PF05368"/>
    </source>
</evidence>
<proteinExistence type="inferred from homology"/>
<dbReference type="GO" id="GO:0005634">
    <property type="term" value="C:nucleus"/>
    <property type="evidence" value="ECO:0007669"/>
    <property type="project" value="TreeGrafter"/>
</dbReference>
<dbReference type="Gene3D" id="3.40.50.720">
    <property type="entry name" value="NAD(P)-binding Rossmann-like Domain"/>
    <property type="match status" value="1"/>
</dbReference>
<feature type="domain" description="NmrA-like" evidence="4">
    <location>
        <begin position="1"/>
        <end position="253"/>
    </location>
</feature>
<keyword evidence="6" id="KW-1185">Reference proteome</keyword>
<evidence type="ECO:0000256" key="1">
    <source>
        <dbReference type="ARBA" id="ARBA00006328"/>
    </source>
</evidence>
<dbReference type="AlphaFoldDB" id="A0A9W4HIZ8"/>
<dbReference type="SUPFAM" id="SSF51735">
    <property type="entry name" value="NAD(P)-binding Rossmann-fold domains"/>
    <property type="match status" value="1"/>
</dbReference>
<evidence type="ECO:0000256" key="2">
    <source>
        <dbReference type="ARBA" id="ARBA00022857"/>
    </source>
</evidence>